<comment type="caution">
    <text evidence="3">The sequence shown here is derived from an EMBL/GenBank/DDBJ whole genome shotgun (WGS) entry which is preliminary data.</text>
</comment>
<dbReference type="AlphaFoldDB" id="A0A8T1WB18"/>
<gene>
    <name evidence="3" type="ORF">PHYPSEUDO_011713</name>
</gene>
<accession>A0A8T1WB18</accession>
<name>A0A8T1WB18_9STRA</name>
<keyword evidence="4" id="KW-1185">Reference proteome</keyword>
<proteinExistence type="predicted"/>
<evidence type="ECO:0000256" key="2">
    <source>
        <dbReference type="SAM" id="MobiDB-lite"/>
    </source>
</evidence>
<dbReference type="EMBL" id="JAGDFM010000053">
    <property type="protein sequence ID" value="KAG7388879.1"/>
    <property type="molecule type" value="Genomic_DNA"/>
</dbReference>
<evidence type="ECO:0000313" key="3">
    <source>
        <dbReference type="EMBL" id="KAG7388879.1"/>
    </source>
</evidence>
<reference evidence="3" key="1">
    <citation type="submission" date="2021-02" db="EMBL/GenBank/DDBJ databases">
        <authorList>
            <person name="Palmer J.M."/>
        </authorList>
    </citation>
    <scope>NUCLEOTIDE SEQUENCE</scope>
    <source>
        <strain evidence="3">SCRP734</strain>
    </source>
</reference>
<dbReference type="Proteomes" id="UP000694044">
    <property type="component" value="Unassembled WGS sequence"/>
</dbReference>
<keyword evidence="1" id="KW-0175">Coiled coil</keyword>
<feature type="region of interest" description="Disordered" evidence="2">
    <location>
        <begin position="90"/>
        <end position="135"/>
    </location>
</feature>
<feature type="coiled-coil region" evidence="1">
    <location>
        <begin position="5"/>
        <end position="32"/>
    </location>
</feature>
<evidence type="ECO:0000313" key="4">
    <source>
        <dbReference type="Proteomes" id="UP000694044"/>
    </source>
</evidence>
<organism evidence="3 4">
    <name type="scientific">Phytophthora pseudosyringae</name>
    <dbReference type="NCBI Taxonomy" id="221518"/>
    <lineage>
        <taxon>Eukaryota</taxon>
        <taxon>Sar</taxon>
        <taxon>Stramenopiles</taxon>
        <taxon>Oomycota</taxon>
        <taxon>Peronosporomycetes</taxon>
        <taxon>Peronosporales</taxon>
        <taxon>Peronosporaceae</taxon>
        <taxon>Phytophthora</taxon>
    </lineage>
</organism>
<protein>
    <submittedName>
        <fullName evidence="3">Uncharacterized protein</fullName>
    </submittedName>
</protein>
<sequence length="135" mass="15186">MQEKLAHLGSDLATKQAELQKLRNALQVDTERVRLWEMQGDGLGASELVLSTEVALLEIFSGTNDKDRVHEAQPNEVMQQQEIECGAITATPSKRKRPANLLRRDETPKHRRPANPSWNCCKVPTRAQDGTSLRM</sequence>
<evidence type="ECO:0000256" key="1">
    <source>
        <dbReference type="SAM" id="Coils"/>
    </source>
</evidence>